<evidence type="ECO:0000256" key="1">
    <source>
        <dbReference type="SAM" id="SignalP"/>
    </source>
</evidence>
<sequence length="240" mass="26410">MRSLIRLLGATALFIAKTRADESIVHDGQLATPGLVIVNAPQPNTPLGDTLHISLDVTANGHLPLSLEDDSPTRIHNISIFLSSYSLGNNFTVTNGTRGRDEASLGNILEQEPASTVKHVNWVWPDCLVGDVGSDDNRGNYNISIRQYFRLNDEDHYTIYDLPVAVTNSIPADDDRPSCESLLNELLSPEEIDAEEANKVGFFLDPDSDIELDYEELEDESSVLPRSWVMFGAVFVLAIA</sequence>
<name>A0A9P9Y257_9HYPO</name>
<dbReference type="EMBL" id="JAGIXG020000015">
    <property type="protein sequence ID" value="KAI6782218.1"/>
    <property type="molecule type" value="Genomic_DNA"/>
</dbReference>
<dbReference type="OrthoDB" id="3267335at2759"/>
<reference evidence="2" key="1">
    <citation type="journal article" date="2021" name="J Fungi (Basel)">
        <title>Genomic and Metabolomic Analyses of the Marine Fungus Emericellopsis cladophorae: Insights into Saltwater Adaptability Mechanisms and Its Biosynthetic Potential.</title>
        <authorList>
            <person name="Goncalves M.F.M."/>
            <person name="Hilario S."/>
            <person name="Van de Peer Y."/>
            <person name="Esteves A.C."/>
            <person name="Alves A."/>
        </authorList>
    </citation>
    <scope>NUCLEOTIDE SEQUENCE</scope>
    <source>
        <strain evidence="2">MUM 19.33</strain>
    </source>
</reference>
<dbReference type="RefSeq" id="XP_051363074.1">
    <property type="nucleotide sequence ID" value="XM_051505637.1"/>
</dbReference>
<protein>
    <submittedName>
        <fullName evidence="2">Uncharacterized protein</fullName>
    </submittedName>
</protein>
<dbReference type="GeneID" id="75828967"/>
<evidence type="ECO:0000313" key="2">
    <source>
        <dbReference type="EMBL" id="KAI6782218.1"/>
    </source>
</evidence>
<proteinExistence type="predicted"/>
<keyword evidence="3" id="KW-1185">Reference proteome</keyword>
<reference evidence="2" key="2">
    <citation type="submission" date="2022-07" db="EMBL/GenBank/DDBJ databases">
        <authorList>
            <person name="Goncalves M.F.M."/>
            <person name="Hilario S."/>
            <person name="Van De Peer Y."/>
            <person name="Esteves A.C."/>
            <person name="Alves A."/>
        </authorList>
    </citation>
    <scope>NUCLEOTIDE SEQUENCE</scope>
    <source>
        <strain evidence="2">MUM 19.33</strain>
    </source>
</reference>
<keyword evidence="1" id="KW-0732">Signal</keyword>
<feature type="signal peptide" evidence="1">
    <location>
        <begin position="1"/>
        <end position="20"/>
    </location>
</feature>
<evidence type="ECO:0000313" key="3">
    <source>
        <dbReference type="Proteomes" id="UP001055219"/>
    </source>
</evidence>
<organism evidence="2 3">
    <name type="scientific">Emericellopsis cladophorae</name>
    <dbReference type="NCBI Taxonomy" id="2686198"/>
    <lineage>
        <taxon>Eukaryota</taxon>
        <taxon>Fungi</taxon>
        <taxon>Dikarya</taxon>
        <taxon>Ascomycota</taxon>
        <taxon>Pezizomycotina</taxon>
        <taxon>Sordariomycetes</taxon>
        <taxon>Hypocreomycetidae</taxon>
        <taxon>Hypocreales</taxon>
        <taxon>Bionectriaceae</taxon>
        <taxon>Emericellopsis</taxon>
    </lineage>
</organism>
<feature type="chain" id="PRO_5040484331" evidence="1">
    <location>
        <begin position="21"/>
        <end position="240"/>
    </location>
</feature>
<accession>A0A9P9Y257</accession>
<gene>
    <name evidence="2" type="ORF">J7T54_002455</name>
</gene>
<comment type="caution">
    <text evidence="2">The sequence shown here is derived from an EMBL/GenBank/DDBJ whole genome shotgun (WGS) entry which is preliminary data.</text>
</comment>
<dbReference type="AlphaFoldDB" id="A0A9P9Y257"/>
<dbReference type="Proteomes" id="UP001055219">
    <property type="component" value="Unassembled WGS sequence"/>
</dbReference>